<dbReference type="AlphaFoldDB" id="A0A7T4URI1"/>
<proteinExistence type="predicted"/>
<dbReference type="KEGG" id="snan:I6N98_06790"/>
<reference evidence="2 3" key="1">
    <citation type="submission" date="2020-12" db="EMBL/GenBank/DDBJ databases">
        <authorList>
            <person name="Shan Y."/>
        </authorList>
    </citation>
    <scope>NUCLEOTIDE SEQUENCE [LARGE SCALE GENOMIC DNA]</scope>
    <source>
        <strain evidence="3">csc3.9</strain>
    </source>
</reference>
<feature type="transmembrane region" description="Helical" evidence="1">
    <location>
        <begin position="39"/>
        <end position="61"/>
    </location>
</feature>
<name>A0A7T4URI1_9GAMM</name>
<protein>
    <submittedName>
        <fullName evidence="2">Uncharacterized protein</fullName>
    </submittedName>
</protein>
<gene>
    <name evidence="2" type="ORF">I6N98_06790</name>
</gene>
<accession>A0A7T4URI1</accession>
<sequence>MTNHRSVYYIDLVLFLVLATPGLNHYLLEFVLSFSASDWSAASLSLATPLLGLAGVLGLGLAWIRLASTDSRLIVQTSLLVKLAAAAWLGWLALSGVSVIFAVFAAADLFAASLLILALVR</sequence>
<feature type="transmembrane region" description="Helical" evidence="1">
    <location>
        <begin position="7"/>
        <end position="27"/>
    </location>
</feature>
<keyword evidence="1" id="KW-0812">Transmembrane</keyword>
<dbReference type="EMBL" id="CP066167">
    <property type="protein sequence ID" value="QQD19552.1"/>
    <property type="molecule type" value="Genomic_DNA"/>
</dbReference>
<keyword evidence="1" id="KW-1133">Transmembrane helix</keyword>
<feature type="transmembrane region" description="Helical" evidence="1">
    <location>
        <begin position="73"/>
        <end position="93"/>
    </location>
</feature>
<evidence type="ECO:0000313" key="3">
    <source>
        <dbReference type="Proteomes" id="UP000596063"/>
    </source>
</evidence>
<evidence type="ECO:0000256" key="1">
    <source>
        <dbReference type="SAM" id="Phobius"/>
    </source>
</evidence>
<organism evidence="2 3">
    <name type="scientific">Spongiibacter nanhainus</name>
    <dbReference type="NCBI Taxonomy" id="2794344"/>
    <lineage>
        <taxon>Bacteria</taxon>
        <taxon>Pseudomonadati</taxon>
        <taxon>Pseudomonadota</taxon>
        <taxon>Gammaproteobacteria</taxon>
        <taxon>Cellvibrionales</taxon>
        <taxon>Spongiibacteraceae</taxon>
        <taxon>Spongiibacter</taxon>
    </lineage>
</organism>
<feature type="transmembrane region" description="Helical" evidence="1">
    <location>
        <begin position="99"/>
        <end position="120"/>
    </location>
</feature>
<keyword evidence="1" id="KW-0472">Membrane</keyword>
<dbReference type="Proteomes" id="UP000596063">
    <property type="component" value="Chromosome"/>
</dbReference>
<keyword evidence="3" id="KW-1185">Reference proteome</keyword>
<evidence type="ECO:0000313" key="2">
    <source>
        <dbReference type="EMBL" id="QQD19552.1"/>
    </source>
</evidence>
<dbReference type="RefSeq" id="WP_198571036.1">
    <property type="nucleotide sequence ID" value="NZ_CP066167.1"/>
</dbReference>